<name>A0A7D3ZBU0_ACTVE</name>
<dbReference type="InterPro" id="IPR022880">
    <property type="entry name" value="DNApol_IV"/>
</dbReference>
<evidence type="ECO:0000313" key="7">
    <source>
        <dbReference type="Proteomes" id="UP000501240"/>
    </source>
</evidence>
<keyword evidence="4" id="KW-0235">DNA replication</keyword>
<gene>
    <name evidence="4" type="primary">dinB</name>
    <name evidence="6" type="ORF">ACTIVE_0051</name>
</gene>
<evidence type="ECO:0000256" key="3">
    <source>
        <dbReference type="ARBA" id="ARBA00049244"/>
    </source>
</evidence>
<dbReference type="GO" id="GO:0003887">
    <property type="term" value="F:DNA-directed DNA polymerase activity"/>
    <property type="evidence" value="ECO:0007669"/>
    <property type="project" value="UniProtKB-UniRule"/>
</dbReference>
<dbReference type="InterPro" id="IPR001126">
    <property type="entry name" value="UmuC"/>
</dbReference>
<dbReference type="InterPro" id="IPR017961">
    <property type="entry name" value="DNA_pol_Y-fam_little_finger"/>
</dbReference>
<dbReference type="GO" id="GO:0006261">
    <property type="term" value="P:DNA-templated DNA replication"/>
    <property type="evidence" value="ECO:0007669"/>
    <property type="project" value="UniProtKB-UniRule"/>
</dbReference>
<dbReference type="GO" id="GO:0042276">
    <property type="term" value="P:error-prone translesion synthesis"/>
    <property type="evidence" value="ECO:0007669"/>
    <property type="project" value="TreeGrafter"/>
</dbReference>
<comment type="function">
    <text evidence="2 4">Poorly processive, error-prone DNA polymerase involved in untargeted mutagenesis. Copies undamaged DNA at stalled replication forks, which arise in vivo from mismatched or misaligned primer ends. These misaligned primers can be extended by PolIV. Exhibits no 3'-5' exonuclease (proofreading) activity. May be involved in translesional synthesis, in conjunction with the beta clamp from PolIII.</text>
</comment>
<dbReference type="GO" id="GO:0000287">
    <property type="term" value="F:magnesium ion binding"/>
    <property type="evidence" value="ECO:0007669"/>
    <property type="project" value="UniProtKB-UniRule"/>
</dbReference>
<evidence type="ECO:0000313" key="6">
    <source>
        <dbReference type="EMBL" id="QKG18417.1"/>
    </source>
</evidence>
<keyword evidence="4 6" id="KW-0808">Transferase</keyword>
<dbReference type="GO" id="GO:0009432">
    <property type="term" value="P:SOS response"/>
    <property type="evidence" value="ECO:0007669"/>
    <property type="project" value="TreeGrafter"/>
</dbReference>
<reference evidence="6 7" key="1">
    <citation type="submission" date="2020-05" db="EMBL/GenBank/DDBJ databases">
        <title>Actinomadura verrucosospora NRRL-B18236 (PFL_A860) Genome sequencing and assembly.</title>
        <authorList>
            <person name="Samborskyy M."/>
        </authorList>
    </citation>
    <scope>NUCLEOTIDE SEQUENCE [LARGE SCALE GENOMIC DNA]</scope>
    <source>
        <strain evidence="6 7">NRRL:B18236</strain>
    </source>
</reference>
<dbReference type="Gene3D" id="1.10.150.20">
    <property type="entry name" value="5' to 3' exonuclease, C-terminal subdomain"/>
    <property type="match status" value="1"/>
</dbReference>
<comment type="cofactor">
    <cofactor evidence="4">
        <name>Mg(2+)</name>
        <dbReference type="ChEBI" id="CHEBI:18420"/>
    </cofactor>
    <text evidence="4">Binds 2 magnesium ions per subunit.</text>
</comment>
<keyword evidence="4" id="KW-0515">Mutator protein</keyword>
<comment type="subunit">
    <text evidence="4">Monomer.</text>
</comment>
<evidence type="ECO:0000256" key="1">
    <source>
        <dbReference type="ARBA" id="ARBA00010945"/>
    </source>
</evidence>
<feature type="site" description="Substrate discrimination" evidence="4">
    <location>
        <position position="18"/>
    </location>
</feature>
<dbReference type="PROSITE" id="PS50173">
    <property type="entry name" value="UMUC"/>
    <property type="match status" value="1"/>
</dbReference>
<dbReference type="GO" id="GO:0005829">
    <property type="term" value="C:cytosol"/>
    <property type="evidence" value="ECO:0007669"/>
    <property type="project" value="TreeGrafter"/>
</dbReference>
<dbReference type="CDD" id="cd03586">
    <property type="entry name" value="PolY_Pol_IV_kappa"/>
    <property type="match status" value="1"/>
</dbReference>
<dbReference type="GO" id="GO:0003684">
    <property type="term" value="F:damaged DNA binding"/>
    <property type="evidence" value="ECO:0007669"/>
    <property type="project" value="InterPro"/>
</dbReference>
<keyword evidence="4" id="KW-0479">Metal-binding</keyword>
<evidence type="ECO:0000259" key="5">
    <source>
        <dbReference type="PROSITE" id="PS50173"/>
    </source>
</evidence>
<dbReference type="InterPro" id="IPR043502">
    <property type="entry name" value="DNA/RNA_pol_sf"/>
</dbReference>
<sequence>MFVSAAATILHADLDAFYASVEQRDDPALRGRPVIVGGGVVLAASYEAKAHGVRTAMSGGQARRLCPGAVVVRPRMDAYAAASKAVFALFRATTPLVEGLSIDEAFLDVDGLRRIAGTPAGIATGLRRRVAEEVGLPITIGVARTKFLAKVASGVAKPDGLLVVPPDGELEFLRPLPVRRLWGVGPATAAKLAAYGVATVGEVADMPEATLVSLLGPGAGRHLHALARNRDPRPVRTGVRRRSMGAQRALGRKQRQPEELDAILVGLVDRLAGRLRGAHRVSRTVTLRLRFGDYARATRSHTLPQATAETSVLLDAARRLLGGAAPLVAERGLTLIGVSLGALHDDRAVQLALPFAAGAAADAAVDGVRGRFGSAAITRAVLLGRDPGITVPTLPDEPPG</sequence>
<comment type="similarity">
    <text evidence="1 4">Belongs to the DNA polymerase type-Y family.</text>
</comment>
<dbReference type="Proteomes" id="UP000501240">
    <property type="component" value="Chromosome"/>
</dbReference>
<dbReference type="AlphaFoldDB" id="A0A7D3ZBU0"/>
<evidence type="ECO:0000256" key="4">
    <source>
        <dbReference type="HAMAP-Rule" id="MF_01113"/>
    </source>
</evidence>
<protein>
    <recommendedName>
        <fullName evidence="4">DNA polymerase IV</fullName>
        <shortName evidence="4">Pol IV</shortName>
        <ecNumber evidence="4">2.7.7.7</ecNumber>
    </recommendedName>
</protein>
<dbReference type="NCBIfam" id="NF002677">
    <property type="entry name" value="PRK02406.1"/>
    <property type="match status" value="1"/>
</dbReference>
<dbReference type="HAMAP" id="MF_01113">
    <property type="entry name" value="DNApol_IV"/>
    <property type="match status" value="1"/>
</dbReference>
<dbReference type="GO" id="GO:0006281">
    <property type="term" value="P:DNA repair"/>
    <property type="evidence" value="ECO:0007669"/>
    <property type="project" value="UniProtKB-UniRule"/>
</dbReference>
<evidence type="ECO:0000256" key="2">
    <source>
        <dbReference type="ARBA" id="ARBA00025589"/>
    </source>
</evidence>
<dbReference type="InterPro" id="IPR050116">
    <property type="entry name" value="DNA_polymerase-Y"/>
</dbReference>
<dbReference type="NCBIfam" id="NF003015">
    <property type="entry name" value="PRK03858.1"/>
    <property type="match status" value="1"/>
</dbReference>
<proteinExistence type="inferred from homology"/>
<dbReference type="Pfam" id="PF11798">
    <property type="entry name" value="IMS_HHH"/>
    <property type="match status" value="1"/>
</dbReference>
<feature type="active site" evidence="4">
    <location>
        <position position="104"/>
    </location>
</feature>
<comment type="catalytic activity">
    <reaction evidence="3 4">
        <text>DNA(n) + a 2'-deoxyribonucleoside 5'-triphosphate = DNA(n+1) + diphosphate</text>
        <dbReference type="Rhea" id="RHEA:22508"/>
        <dbReference type="Rhea" id="RHEA-COMP:17339"/>
        <dbReference type="Rhea" id="RHEA-COMP:17340"/>
        <dbReference type="ChEBI" id="CHEBI:33019"/>
        <dbReference type="ChEBI" id="CHEBI:61560"/>
        <dbReference type="ChEBI" id="CHEBI:173112"/>
        <dbReference type="EC" id="2.7.7.7"/>
    </reaction>
</comment>
<keyword evidence="4 6" id="KW-0548">Nucleotidyltransferase</keyword>
<dbReference type="PANTHER" id="PTHR11076:SF33">
    <property type="entry name" value="DNA POLYMERASE KAPPA"/>
    <property type="match status" value="1"/>
</dbReference>
<dbReference type="InterPro" id="IPR024728">
    <property type="entry name" value="PolY_HhH_motif"/>
</dbReference>
<keyword evidence="7" id="KW-1185">Reference proteome</keyword>
<dbReference type="Gene3D" id="3.40.1170.60">
    <property type="match status" value="1"/>
</dbReference>
<dbReference type="Pfam" id="PF11799">
    <property type="entry name" value="IMS_C"/>
    <property type="match status" value="1"/>
</dbReference>
<keyword evidence="4" id="KW-0227">DNA damage</keyword>
<dbReference type="EC" id="2.7.7.7" evidence="4"/>
<keyword evidence="4" id="KW-0234">DNA repair</keyword>
<keyword evidence="4" id="KW-0963">Cytoplasm</keyword>
<keyword evidence="4" id="KW-0460">Magnesium</keyword>
<feature type="domain" description="UmuC" evidence="5">
    <location>
        <begin position="9"/>
        <end position="185"/>
    </location>
</feature>
<dbReference type="Pfam" id="PF00817">
    <property type="entry name" value="IMS"/>
    <property type="match status" value="1"/>
</dbReference>
<keyword evidence="4" id="KW-0239">DNA-directed DNA polymerase</keyword>
<dbReference type="Gene3D" id="3.30.70.270">
    <property type="match status" value="1"/>
</dbReference>
<dbReference type="InterPro" id="IPR036775">
    <property type="entry name" value="DNA_pol_Y-fam_lit_finger_sf"/>
</dbReference>
<dbReference type="EMBL" id="CP053892">
    <property type="protein sequence ID" value="QKG18417.1"/>
    <property type="molecule type" value="Genomic_DNA"/>
</dbReference>
<accession>A0A7D3ZBU0</accession>
<feature type="binding site" evidence="4">
    <location>
        <position position="103"/>
    </location>
    <ligand>
        <name>Mg(2+)</name>
        <dbReference type="ChEBI" id="CHEBI:18420"/>
    </ligand>
</feature>
<dbReference type="SUPFAM" id="SSF56672">
    <property type="entry name" value="DNA/RNA polymerases"/>
    <property type="match status" value="1"/>
</dbReference>
<feature type="binding site" evidence="4">
    <location>
        <position position="13"/>
    </location>
    <ligand>
        <name>Mg(2+)</name>
        <dbReference type="ChEBI" id="CHEBI:18420"/>
    </ligand>
</feature>
<dbReference type="PANTHER" id="PTHR11076">
    <property type="entry name" value="DNA REPAIR POLYMERASE UMUC / TRANSFERASE FAMILY MEMBER"/>
    <property type="match status" value="1"/>
</dbReference>
<keyword evidence="4" id="KW-0238">DNA-binding</keyword>
<dbReference type="SUPFAM" id="SSF100879">
    <property type="entry name" value="Lesion bypass DNA polymerase (Y-family), little finger domain"/>
    <property type="match status" value="1"/>
</dbReference>
<comment type="subcellular location">
    <subcellularLocation>
        <location evidence="4">Cytoplasm</location>
    </subcellularLocation>
</comment>
<dbReference type="InterPro" id="IPR043128">
    <property type="entry name" value="Rev_trsase/Diguanyl_cyclase"/>
</dbReference>
<dbReference type="Gene3D" id="3.30.1490.100">
    <property type="entry name" value="DNA polymerase, Y-family, little finger domain"/>
    <property type="match status" value="1"/>
</dbReference>
<organism evidence="6 7">
    <name type="scientific">Actinomadura verrucosospora</name>
    <dbReference type="NCBI Taxonomy" id="46165"/>
    <lineage>
        <taxon>Bacteria</taxon>
        <taxon>Bacillati</taxon>
        <taxon>Actinomycetota</taxon>
        <taxon>Actinomycetes</taxon>
        <taxon>Streptosporangiales</taxon>
        <taxon>Thermomonosporaceae</taxon>
        <taxon>Actinomadura</taxon>
    </lineage>
</organism>